<dbReference type="CDD" id="cd00190">
    <property type="entry name" value="Tryp_SPc"/>
    <property type="match status" value="1"/>
</dbReference>
<evidence type="ECO:0000259" key="11">
    <source>
        <dbReference type="PROSITE" id="PS51888"/>
    </source>
</evidence>
<dbReference type="FunFam" id="2.40.10.10:FF:000068">
    <property type="entry name" value="transmembrane protease serine 2"/>
    <property type="match status" value="1"/>
</dbReference>
<evidence type="ECO:0000256" key="7">
    <source>
        <dbReference type="ARBA" id="ARBA00023180"/>
    </source>
</evidence>
<protein>
    <recommendedName>
        <fullName evidence="14">Peptidase S1 domain-containing protein</fullName>
    </recommendedName>
</protein>
<keyword evidence="6" id="KW-1015">Disulfide bond</keyword>
<dbReference type="SMART" id="SM00680">
    <property type="entry name" value="CLIP"/>
    <property type="match status" value="1"/>
</dbReference>
<organism evidence="12 13">
    <name type="scientific">Anopheles atroparvus</name>
    <name type="common">European mosquito</name>
    <dbReference type="NCBI Taxonomy" id="41427"/>
    <lineage>
        <taxon>Eukaryota</taxon>
        <taxon>Metazoa</taxon>
        <taxon>Ecdysozoa</taxon>
        <taxon>Arthropoda</taxon>
        <taxon>Hexapoda</taxon>
        <taxon>Insecta</taxon>
        <taxon>Pterygota</taxon>
        <taxon>Neoptera</taxon>
        <taxon>Endopterygota</taxon>
        <taxon>Diptera</taxon>
        <taxon>Nematocera</taxon>
        <taxon>Culicoidea</taxon>
        <taxon>Culicidae</taxon>
        <taxon>Anophelinae</taxon>
        <taxon>Anopheles</taxon>
    </lineage>
</organism>
<keyword evidence="7" id="KW-0325">Glycoprotein</keyword>
<dbReference type="PROSITE" id="PS00135">
    <property type="entry name" value="TRYPSIN_SER"/>
    <property type="match status" value="1"/>
</dbReference>
<evidence type="ECO:0000256" key="9">
    <source>
        <dbReference type="RuleBase" id="RU363034"/>
    </source>
</evidence>
<dbReference type="InterPro" id="IPR043504">
    <property type="entry name" value="Peptidase_S1_PA_chymotrypsin"/>
</dbReference>
<evidence type="ECO:0000256" key="2">
    <source>
        <dbReference type="ARBA" id="ARBA00022525"/>
    </source>
</evidence>
<dbReference type="Gene3D" id="2.40.10.10">
    <property type="entry name" value="Trypsin-like serine proteases"/>
    <property type="match status" value="1"/>
</dbReference>
<comment type="subcellular location">
    <subcellularLocation>
        <location evidence="1">Secreted</location>
    </subcellularLocation>
</comment>
<evidence type="ECO:0000256" key="5">
    <source>
        <dbReference type="ARBA" id="ARBA00022859"/>
    </source>
</evidence>
<feature type="domain" description="Clip" evidence="11">
    <location>
        <begin position="45"/>
        <end position="90"/>
    </location>
</feature>
<evidence type="ECO:0000256" key="6">
    <source>
        <dbReference type="ARBA" id="ARBA00023157"/>
    </source>
</evidence>
<keyword evidence="9" id="KW-0378">Hydrolase</keyword>
<accession>A0AAG5DXP0</accession>
<dbReference type="GO" id="GO:0045087">
    <property type="term" value="P:innate immune response"/>
    <property type="evidence" value="ECO:0007669"/>
    <property type="project" value="UniProtKB-KW"/>
</dbReference>
<comment type="similarity">
    <text evidence="8">Belongs to the peptidase S1 family. CLIP subfamily.</text>
</comment>
<evidence type="ECO:0000256" key="1">
    <source>
        <dbReference type="ARBA" id="ARBA00004613"/>
    </source>
</evidence>
<dbReference type="InterPro" id="IPR018114">
    <property type="entry name" value="TRYPSIN_HIS"/>
</dbReference>
<dbReference type="InterPro" id="IPR022700">
    <property type="entry name" value="CLIP"/>
</dbReference>
<dbReference type="GO" id="GO:0004252">
    <property type="term" value="F:serine-type endopeptidase activity"/>
    <property type="evidence" value="ECO:0007669"/>
    <property type="project" value="InterPro"/>
</dbReference>
<dbReference type="InterPro" id="IPR001314">
    <property type="entry name" value="Peptidase_S1A"/>
</dbReference>
<dbReference type="Proteomes" id="UP000075880">
    <property type="component" value="Unassembled WGS sequence"/>
</dbReference>
<dbReference type="PANTHER" id="PTHR24256">
    <property type="entry name" value="TRYPTASE-RELATED"/>
    <property type="match status" value="1"/>
</dbReference>
<sequence>MAKGQLGGTGIAETCTAISALLLLALAVFGGGSEGYIDELFEGDPCQPKPGTAGVCRRAHTCGWLREALRSKDEKIVNCGFEHNVAIVCCPSEEASVKNSSLEVAVKVCERYVEALDFHILSGVKADRGDVPFIAALGYKLESLEPEEGPYKWACGSSLIAPSFLLTAAHCVVSKSYGSPQMVRMGTLNLLTVANDEVQDRTVKHIITHPNYKPSRRYDDIALIEVVSPFLFDQVVKPVCLSTSLEDVDSTQLLLAAGWGQTETRSSSPDALFIANLTTVPIDECGTQFGKVTFGKKKALTHGIRHSQYCAIGEAIDELHRSDTCEGDSGGPLYYTADSDVAEKYYQVGITSFGMNCGSSVPSVYTRVTFYLDWIVSHVWPEMEASTR</sequence>
<keyword evidence="9" id="KW-0645">Protease</keyword>
<dbReference type="SUPFAM" id="SSF50494">
    <property type="entry name" value="Trypsin-like serine proteases"/>
    <property type="match status" value="1"/>
</dbReference>
<dbReference type="PRINTS" id="PR00722">
    <property type="entry name" value="CHYMOTRYPSIN"/>
</dbReference>
<evidence type="ECO:0000256" key="8">
    <source>
        <dbReference type="ARBA" id="ARBA00024195"/>
    </source>
</evidence>
<feature type="domain" description="Peptidase S1" evidence="10">
    <location>
        <begin position="120"/>
        <end position="380"/>
    </location>
</feature>
<dbReference type="Pfam" id="PF00089">
    <property type="entry name" value="Trypsin"/>
    <property type="match status" value="1"/>
</dbReference>
<dbReference type="SMART" id="SM00020">
    <property type="entry name" value="Tryp_SPc"/>
    <property type="match status" value="1"/>
</dbReference>
<dbReference type="PROSITE" id="PS50240">
    <property type="entry name" value="TRYPSIN_DOM"/>
    <property type="match status" value="1"/>
</dbReference>
<evidence type="ECO:0008006" key="14">
    <source>
        <dbReference type="Google" id="ProtNLM"/>
    </source>
</evidence>
<evidence type="ECO:0000313" key="13">
    <source>
        <dbReference type="Proteomes" id="UP000075880"/>
    </source>
</evidence>
<keyword evidence="4" id="KW-0732">Signal</keyword>
<keyword evidence="5" id="KW-0391">Immunity</keyword>
<dbReference type="InterPro" id="IPR009003">
    <property type="entry name" value="Peptidase_S1_PA"/>
</dbReference>
<dbReference type="AlphaFoldDB" id="A0AAG5DXP0"/>
<evidence type="ECO:0000313" key="12">
    <source>
        <dbReference type="EnsemblMetazoa" id="ENSAATROPP015624"/>
    </source>
</evidence>
<dbReference type="GO" id="GO:0006508">
    <property type="term" value="P:proteolysis"/>
    <property type="evidence" value="ECO:0007669"/>
    <property type="project" value="UniProtKB-KW"/>
</dbReference>
<dbReference type="InterPro" id="IPR001254">
    <property type="entry name" value="Trypsin_dom"/>
</dbReference>
<keyword evidence="13" id="KW-1185">Reference proteome</keyword>
<reference evidence="12" key="1">
    <citation type="submission" date="2024-04" db="UniProtKB">
        <authorList>
            <consortium name="EnsemblMetazoa"/>
        </authorList>
    </citation>
    <scope>IDENTIFICATION</scope>
    <source>
        <strain evidence="12">EBRO</strain>
    </source>
</reference>
<dbReference type="EnsemblMetazoa" id="ENSAATROPT017672">
    <property type="protein sequence ID" value="ENSAATROPP015624"/>
    <property type="gene ID" value="ENSAATROPG014433"/>
</dbReference>
<dbReference type="PROSITE" id="PS00134">
    <property type="entry name" value="TRYPSIN_HIS"/>
    <property type="match status" value="1"/>
</dbReference>
<keyword evidence="9" id="KW-0720">Serine protease</keyword>
<name>A0AAG5DXP0_ANOAO</name>
<evidence type="ECO:0000256" key="3">
    <source>
        <dbReference type="ARBA" id="ARBA00022588"/>
    </source>
</evidence>
<dbReference type="InterPro" id="IPR033116">
    <property type="entry name" value="TRYPSIN_SER"/>
</dbReference>
<keyword evidence="3" id="KW-0399">Innate immunity</keyword>
<keyword evidence="2" id="KW-0964">Secreted</keyword>
<dbReference type="PROSITE" id="PS51888">
    <property type="entry name" value="CLIP"/>
    <property type="match status" value="1"/>
</dbReference>
<evidence type="ECO:0000259" key="10">
    <source>
        <dbReference type="PROSITE" id="PS50240"/>
    </source>
</evidence>
<proteinExistence type="inferred from homology"/>
<evidence type="ECO:0000256" key="4">
    <source>
        <dbReference type="ARBA" id="ARBA00022729"/>
    </source>
</evidence>
<dbReference type="GO" id="GO:0005576">
    <property type="term" value="C:extracellular region"/>
    <property type="evidence" value="ECO:0007669"/>
    <property type="project" value="UniProtKB-SubCell"/>
</dbReference>
<dbReference type="InterPro" id="IPR051487">
    <property type="entry name" value="Ser/Thr_Proteases_Immune/Dev"/>
</dbReference>